<dbReference type="STRING" id="45851.BHV86_03895"/>
<protein>
    <recommendedName>
        <fullName evidence="5">DUF4367 domain-containing protein</fullName>
    </recommendedName>
</protein>
<comment type="caution">
    <text evidence="3">The sequence shown here is derived from an EMBL/GenBank/DDBJ whole genome shotgun (WGS) entry which is preliminary data.</text>
</comment>
<evidence type="ECO:0008006" key="5">
    <source>
        <dbReference type="Google" id="ProtNLM"/>
    </source>
</evidence>
<reference evidence="3 4" key="1">
    <citation type="submission" date="2010-02" db="EMBL/GenBank/DDBJ databases">
        <authorList>
            <person name="Weinstock G."/>
            <person name="Sodergren E."/>
            <person name="Clifton S."/>
            <person name="Fulton L."/>
            <person name="Fulton B."/>
            <person name="Courtney L."/>
            <person name="Fronick C."/>
            <person name="Harrison M."/>
            <person name="Strong C."/>
            <person name="Farmer C."/>
            <person name="Delahaunty K."/>
            <person name="Markovic C."/>
            <person name="Hall O."/>
            <person name="Minx P."/>
            <person name="Tomlinson C."/>
            <person name="Mitreva M."/>
            <person name="Nelson J."/>
            <person name="Hou S."/>
            <person name="Wollam A."/>
            <person name="Pepin K.H."/>
            <person name="Johnson M."/>
            <person name="Bhonagiri V."/>
            <person name="Zhang X."/>
            <person name="Suruliraj S."/>
            <person name="Warren W."/>
            <person name="Chinwalla A."/>
            <person name="Mardis E.R."/>
            <person name="Wilson R.K."/>
        </authorList>
    </citation>
    <scope>NUCLEOTIDE SEQUENCE [LARGE SCALE GENOMIC DNA]</scope>
    <source>
        <strain evidence="3 4">DSM 2876</strain>
    </source>
</reference>
<accession>D4S366</accession>
<feature type="compositionally biased region" description="Basic and acidic residues" evidence="1">
    <location>
        <begin position="67"/>
        <end position="78"/>
    </location>
</feature>
<keyword evidence="2" id="KW-0732">Signal</keyword>
<feature type="chain" id="PRO_5039250533" description="DUF4367 domain-containing protein" evidence="2">
    <location>
        <begin position="21"/>
        <end position="213"/>
    </location>
</feature>
<dbReference type="PROSITE" id="PS51257">
    <property type="entry name" value="PROKAR_LIPOPROTEIN"/>
    <property type="match status" value="1"/>
</dbReference>
<feature type="signal peptide" evidence="2">
    <location>
        <begin position="1"/>
        <end position="20"/>
    </location>
</feature>
<keyword evidence="4" id="KW-1185">Reference proteome</keyword>
<feature type="compositionally biased region" description="Low complexity" evidence="1">
    <location>
        <begin position="45"/>
        <end position="54"/>
    </location>
</feature>
<sequence length="213" mass="23296">MKRFLILVGGFALSCCFVFSGCSNHSANTSDVDVAKGMGISSPDDIISSPVDPVKSAEEQPTIQPDFPKEEADKKEVADNKSAIANDVRSEQASDTPATSNSLVISAFRSLWKEKGDQTSVSLSEQNVKLLGTISTKFELYEIIPENASGDSIMTYQTYQGYTIVSGTRYQPSAFALYLFDKDKNVLYTIEDGAQLVDFSAVYNLLPNNMKKQ</sequence>
<dbReference type="HOGENOM" id="CLU_1292437_0_0_9"/>
<evidence type="ECO:0000256" key="2">
    <source>
        <dbReference type="SAM" id="SignalP"/>
    </source>
</evidence>
<evidence type="ECO:0000256" key="1">
    <source>
        <dbReference type="SAM" id="MobiDB-lite"/>
    </source>
</evidence>
<organism evidence="3 4">
    <name type="scientific">Eshraghiella crossota DSM 2876</name>
    <dbReference type="NCBI Taxonomy" id="511680"/>
    <lineage>
        <taxon>Bacteria</taxon>
        <taxon>Bacillati</taxon>
        <taxon>Bacillota</taxon>
        <taxon>Clostridia</taxon>
        <taxon>Lachnospirales</taxon>
        <taxon>Lachnospiraceae</taxon>
        <taxon>Eshraghiella</taxon>
    </lineage>
</organism>
<evidence type="ECO:0000313" key="4">
    <source>
        <dbReference type="Proteomes" id="UP000006238"/>
    </source>
</evidence>
<dbReference type="Proteomes" id="UP000006238">
    <property type="component" value="Unassembled WGS sequence"/>
</dbReference>
<proteinExistence type="predicted"/>
<dbReference type="RefSeq" id="WP_005604789.1">
    <property type="nucleotide sequence ID" value="NZ_GG663526.1"/>
</dbReference>
<dbReference type="GeneID" id="98919074"/>
<gene>
    <name evidence="3" type="ORF">BUTYVIB_02552</name>
</gene>
<name>D4S366_9FIRM</name>
<dbReference type="EMBL" id="ABWN01000043">
    <property type="protein sequence ID" value="EFF67347.1"/>
    <property type="molecule type" value="Genomic_DNA"/>
</dbReference>
<dbReference type="AlphaFoldDB" id="D4S366"/>
<feature type="region of interest" description="Disordered" evidence="1">
    <location>
        <begin position="45"/>
        <end position="78"/>
    </location>
</feature>
<evidence type="ECO:0000313" key="3">
    <source>
        <dbReference type="EMBL" id="EFF67347.1"/>
    </source>
</evidence>